<reference evidence="2" key="1">
    <citation type="journal article" date="2015" name="Nat. Genet.">
        <title>The genome and transcriptome of the zoonotic hookworm Ancylostoma ceylanicum identify infection-specific gene families.</title>
        <authorList>
            <person name="Schwarz E.M."/>
            <person name="Hu Y."/>
            <person name="Antoshechkin I."/>
            <person name="Miller M.M."/>
            <person name="Sternberg P.W."/>
            <person name="Aroian R.V."/>
        </authorList>
    </citation>
    <scope>NUCLEOTIDE SEQUENCE</scope>
    <source>
        <strain evidence="2">HY135</strain>
    </source>
</reference>
<comment type="caution">
    <text evidence="1">The sequence shown here is derived from an EMBL/GenBank/DDBJ whole genome shotgun (WGS) entry which is preliminary data.</text>
</comment>
<accession>A0A016S8A7</accession>
<protein>
    <submittedName>
        <fullName evidence="1">Uncharacterized protein</fullName>
    </submittedName>
</protein>
<dbReference type="OrthoDB" id="5866725at2759"/>
<gene>
    <name evidence="1" type="primary">Acey_s0272.g955</name>
    <name evidence="1" type="ORF">Y032_0272g955</name>
</gene>
<name>A0A016S8A7_9BILA</name>
<evidence type="ECO:0000313" key="2">
    <source>
        <dbReference type="Proteomes" id="UP000024635"/>
    </source>
</evidence>
<proteinExistence type="predicted"/>
<sequence length="111" mass="13036">MEQQFDRKHGVVKRKFEIGDKVYAKQRKPPQFHWVREIEVRRVGSVDYEVELGRRMVRKHANQLHLCQEKGNKEGSDTLKVSLEVFALEDAYKRRSLAILSSLEIARFPIG</sequence>
<dbReference type="AlphaFoldDB" id="A0A016S8A7"/>
<evidence type="ECO:0000313" key="1">
    <source>
        <dbReference type="EMBL" id="EYB86888.1"/>
    </source>
</evidence>
<dbReference type="Proteomes" id="UP000024635">
    <property type="component" value="Unassembled WGS sequence"/>
</dbReference>
<keyword evidence="2" id="KW-1185">Reference proteome</keyword>
<dbReference type="EMBL" id="JARK01001608">
    <property type="protein sequence ID" value="EYB86888.1"/>
    <property type="molecule type" value="Genomic_DNA"/>
</dbReference>
<organism evidence="1 2">
    <name type="scientific">Ancylostoma ceylanicum</name>
    <dbReference type="NCBI Taxonomy" id="53326"/>
    <lineage>
        <taxon>Eukaryota</taxon>
        <taxon>Metazoa</taxon>
        <taxon>Ecdysozoa</taxon>
        <taxon>Nematoda</taxon>
        <taxon>Chromadorea</taxon>
        <taxon>Rhabditida</taxon>
        <taxon>Rhabditina</taxon>
        <taxon>Rhabditomorpha</taxon>
        <taxon>Strongyloidea</taxon>
        <taxon>Ancylostomatidae</taxon>
        <taxon>Ancylostomatinae</taxon>
        <taxon>Ancylostoma</taxon>
    </lineage>
</organism>